<name>A0A081AHF5_PHYNI</name>
<sequence length="559" mass="61943">MVSMLAPLHCSYFDCPREHQHQNEHLHSCLMRNTLRWLFATTMLVATAIVSTAQNVPLPANVTDAIEASEQMAFAACGPRIRKPWDLLLPAEKELYLRAIAMSMDDGYYIKFVEIHTEQMTTVEAHNTCMFVYWHRLLLLGFENMLRSYGGEFSCITVPYWNYVDDNQRYLLGGCRSMEECSLLLRDFGGSLNGFGRSVTINGSPISGTCVVTPPLDHFCEATHLLGGNCARCVPRGDWLSSPFPPTTSMSSLARQLFATPTISGVVANLELGIHNTVHSALGGAMGVLEAPADPIFFSHHATIDLLHSIYYKCVVGNTVPIPLEQKLSDPRIYTECPRRRPLPVNAIDRNVLYPQSNVLLRTGEEGINPTSVFSQFSILDPFFADLPSSYLSFSDIRDLGVYSYNYEMTGLLAEMFTACPGAGFGAGVPFRHLESANNTETKHKFVEAVIVPSNKTADNWFSEALAAALNSSSAESVMEDASVDALDAIEDVEKMTCVFYDECRGGVHDFSDDFRQSFHANGSSPCTTILANIKSGSDQIRTPNWRSIFLRHMKCDKA</sequence>
<dbReference type="EMBL" id="ANJA01001214">
    <property type="protein sequence ID" value="ETO78316.1"/>
    <property type="molecule type" value="Genomic_DNA"/>
</dbReference>
<evidence type="ECO:0000256" key="1">
    <source>
        <dbReference type="ARBA" id="ARBA00022723"/>
    </source>
</evidence>
<dbReference type="InterPro" id="IPR002227">
    <property type="entry name" value="Tyrosinase_Cu-bd"/>
</dbReference>
<dbReference type="SUPFAM" id="SSF48056">
    <property type="entry name" value="Di-copper centre-containing domain"/>
    <property type="match status" value="1"/>
</dbReference>
<organism evidence="5 6">
    <name type="scientific">Phytophthora nicotianae P1976</name>
    <dbReference type="NCBI Taxonomy" id="1317066"/>
    <lineage>
        <taxon>Eukaryota</taxon>
        <taxon>Sar</taxon>
        <taxon>Stramenopiles</taxon>
        <taxon>Oomycota</taxon>
        <taxon>Peronosporomycetes</taxon>
        <taxon>Peronosporales</taxon>
        <taxon>Peronosporaceae</taxon>
        <taxon>Phytophthora</taxon>
    </lineage>
</organism>
<evidence type="ECO:0000313" key="5">
    <source>
        <dbReference type="EMBL" id="ETO78316.1"/>
    </source>
</evidence>
<dbReference type="PANTHER" id="PTHR11474">
    <property type="entry name" value="TYROSINASE FAMILY MEMBER"/>
    <property type="match status" value="1"/>
</dbReference>
<accession>A0A081AHF5</accession>
<dbReference type="Proteomes" id="UP000028582">
    <property type="component" value="Unassembled WGS sequence"/>
</dbReference>
<reference evidence="5 6" key="1">
    <citation type="submission" date="2013-11" db="EMBL/GenBank/DDBJ databases">
        <title>The Genome Sequence of Phytophthora parasitica P1976.</title>
        <authorList>
            <consortium name="The Broad Institute Genomics Platform"/>
            <person name="Russ C."/>
            <person name="Tyler B."/>
            <person name="Panabieres F."/>
            <person name="Shan W."/>
            <person name="Tripathy S."/>
            <person name="Grunwald N."/>
            <person name="Machado M."/>
            <person name="Johnson C.S."/>
            <person name="Walker B."/>
            <person name="Young S."/>
            <person name="Zeng Q."/>
            <person name="Gargeya S."/>
            <person name="Fitzgerald M."/>
            <person name="Haas B."/>
            <person name="Abouelleil A."/>
            <person name="Allen A.W."/>
            <person name="Alvarado L."/>
            <person name="Arachchi H.M."/>
            <person name="Berlin A.M."/>
            <person name="Chapman S.B."/>
            <person name="Gainer-Dewar J."/>
            <person name="Goldberg J."/>
            <person name="Griggs A."/>
            <person name="Gujja S."/>
            <person name="Hansen M."/>
            <person name="Howarth C."/>
            <person name="Imamovic A."/>
            <person name="Ireland A."/>
            <person name="Larimer J."/>
            <person name="McCowan C."/>
            <person name="Murphy C."/>
            <person name="Pearson M."/>
            <person name="Poon T.W."/>
            <person name="Priest M."/>
            <person name="Roberts A."/>
            <person name="Saif S."/>
            <person name="Shea T."/>
            <person name="Sisk P."/>
            <person name="Sykes S."/>
            <person name="Wortman J."/>
            <person name="Nusbaum C."/>
            <person name="Birren B."/>
        </authorList>
    </citation>
    <scope>NUCLEOTIDE SEQUENCE [LARGE SCALE GENOMIC DNA]</scope>
    <source>
        <strain evidence="5 6">P1976</strain>
    </source>
</reference>
<dbReference type="PROSITE" id="PS00498">
    <property type="entry name" value="TYROSINASE_2"/>
    <property type="match status" value="1"/>
</dbReference>
<evidence type="ECO:0000313" key="6">
    <source>
        <dbReference type="Proteomes" id="UP000028582"/>
    </source>
</evidence>
<evidence type="ECO:0000256" key="2">
    <source>
        <dbReference type="ARBA" id="ARBA00023008"/>
    </source>
</evidence>
<comment type="caution">
    <text evidence="5">The sequence shown here is derived from an EMBL/GenBank/DDBJ whole genome shotgun (WGS) entry which is preliminary data.</text>
</comment>
<dbReference type="Pfam" id="PF00264">
    <property type="entry name" value="Tyrosinase"/>
    <property type="match status" value="1"/>
</dbReference>
<dbReference type="GO" id="GO:0016491">
    <property type="term" value="F:oxidoreductase activity"/>
    <property type="evidence" value="ECO:0007669"/>
    <property type="project" value="InterPro"/>
</dbReference>
<dbReference type="PROSITE" id="PS00497">
    <property type="entry name" value="TYROSINASE_1"/>
    <property type="match status" value="1"/>
</dbReference>
<dbReference type="Gene3D" id="1.10.1280.10">
    <property type="entry name" value="Di-copper center containing domain from catechol oxidase"/>
    <property type="match status" value="1"/>
</dbReference>
<evidence type="ECO:0000259" key="3">
    <source>
        <dbReference type="PROSITE" id="PS00497"/>
    </source>
</evidence>
<gene>
    <name evidence="5" type="ORF">F444_06664</name>
</gene>
<dbReference type="OrthoDB" id="6132182at2759"/>
<keyword evidence="1" id="KW-0479">Metal-binding</keyword>
<proteinExistence type="predicted"/>
<feature type="domain" description="Tyrosinase copper-binding" evidence="4">
    <location>
        <begin position="294"/>
        <end position="305"/>
    </location>
</feature>
<dbReference type="PANTHER" id="PTHR11474:SF126">
    <property type="entry name" value="TYROSINASE-LIKE PROTEIN TYR-1-RELATED"/>
    <property type="match status" value="1"/>
</dbReference>
<protein>
    <recommendedName>
        <fullName evidence="3 4">Tyrosinase copper-binding domain-containing protein</fullName>
    </recommendedName>
</protein>
<dbReference type="GO" id="GO:0046872">
    <property type="term" value="F:metal ion binding"/>
    <property type="evidence" value="ECO:0007669"/>
    <property type="project" value="UniProtKB-KW"/>
</dbReference>
<dbReference type="InterPro" id="IPR050316">
    <property type="entry name" value="Tyrosinase/Hemocyanin"/>
</dbReference>
<feature type="domain" description="Tyrosinase copper-binding" evidence="3">
    <location>
        <begin position="126"/>
        <end position="143"/>
    </location>
</feature>
<keyword evidence="2" id="KW-0186">Copper</keyword>
<evidence type="ECO:0000259" key="4">
    <source>
        <dbReference type="PROSITE" id="PS00498"/>
    </source>
</evidence>
<dbReference type="PRINTS" id="PR00092">
    <property type="entry name" value="TYROSINASE"/>
</dbReference>
<dbReference type="InterPro" id="IPR008922">
    <property type="entry name" value="Di-copper_centre_dom_sf"/>
</dbReference>
<dbReference type="AlphaFoldDB" id="A0A081AHF5"/>